<dbReference type="InterPro" id="IPR039303">
    <property type="entry name" value="CCDC50"/>
</dbReference>
<protein>
    <submittedName>
        <fullName evidence="6">CCDC50_N domain-containing protein</fullName>
    </submittedName>
</protein>
<evidence type="ECO:0000259" key="4">
    <source>
        <dbReference type="Pfam" id="PF15295"/>
    </source>
</evidence>
<dbReference type="PANTHER" id="PTHR22115:SF4">
    <property type="entry name" value="COILED-COIL DOMAIN-CONTAINING PROTEIN"/>
    <property type="match status" value="1"/>
</dbReference>
<feature type="region of interest" description="Disordered" evidence="3">
    <location>
        <begin position="128"/>
        <end position="162"/>
    </location>
</feature>
<name>A0A0K0CY92_ANGCA</name>
<dbReference type="STRING" id="6313.A0A0K0CY92"/>
<accession>A0A0K0CY92</accession>
<feature type="domain" description="Coiled-coil" evidence="4">
    <location>
        <begin position="8"/>
        <end position="118"/>
    </location>
</feature>
<evidence type="ECO:0000256" key="1">
    <source>
        <dbReference type="ARBA" id="ARBA00023054"/>
    </source>
</evidence>
<reference evidence="5" key="1">
    <citation type="submission" date="2012-09" db="EMBL/GenBank/DDBJ databases">
        <authorList>
            <person name="Martin A.A."/>
        </authorList>
    </citation>
    <scope>NUCLEOTIDE SEQUENCE</scope>
</reference>
<dbReference type="PANTHER" id="PTHR22115">
    <property type="entry name" value="C3ORF6 PROTEIN-RELATED"/>
    <property type="match status" value="1"/>
</dbReference>
<dbReference type="WBParaSite" id="ACAC_0000259701-mRNA-1">
    <property type="protein sequence ID" value="ACAC_0000259701-mRNA-1"/>
    <property type="gene ID" value="ACAC_0000259701"/>
</dbReference>
<evidence type="ECO:0000313" key="6">
    <source>
        <dbReference type="WBParaSite" id="ACAC_0000259701-mRNA-1"/>
    </source>
</evidence>
<feature type="compositionally biased region" description="Polar residues" evidence="3">
    <location>
        <begin position="214"/>
        <end position="233"/>
    </location>
</feature>
<feature type="compositionally biased region" description="Polar residues" evidence="3">
    <location>
        <begin position="132"/>
        <end position="141"/>
    </location>
</feature>
<evidence type="ECO:0000313" key="5">
    <source>
        <dbReference type="Proteomes" id="UP000035642"/>
    </source>
</evidence>
<sequence length="264" mass="30585">MDENRSFAEVRQRLREIEDQSIASRLQEEEFNKYYNHNRQYRRVVGEDTKHSIREQANEDEFAHRKRIEIIRKIAESDEKIARRLQQKFEEEERERLEQQVRMDAELAKALADDEVQNTNFTARATFPLQPHNHSLPTSTAFVHPSDNYESSKEGPFSSATSFSDTLRVNADDYPREHISSQTNSSWESGQSSTLHATQRERSHNDKYAPPYQNPCTSSSSQRPPMYSASASDSRCAPLASLHLRNSFLENIARDPIPPTLERT</sequence>
<keyword evidence="5" id="KW-1185">Reference proteome</keyword>
<keyword evidence="1 2" id="KW-0175">Coiled coil</keyword>
<feature type="compositionally biased region" description="Polar residues" evidence="3">
    <location>
        <begin position="180"/>
        <end position="197"/>
    </location>
</feature>
<evidence type="ECO:0000256" key="3">
    <source>
        <dbReference type="SAM" id="MobiDB-lite"/>
    </source>
</evidence>
<dbReference type="Proteomes" id="UP000035642">
    <property type="component" value="Unassembled WGS sequence"/>
</dbReference>
<feature type="coiled-coil region" evidence="2">
    <location>
        <begin position="75"/>
        <end position="102"/>
    </location>
</feature>
<feature type="region of interest" description="Disordered" evidence="3">
    <location>
        <begin position="177"/>
        <end position="234"/>
    </location>
</feature>
<dbReference type="AlphaFoldDB" id="A0A0K0CY92"/>
<evidence type="ECO:0000256" key="2">
    <source>
        <dbReference type="SAM" id="Coils"/>
    </source>
</evidence>
<dbReference type="InterPro" id="IPR029311">
    <property type="entry name" value="CCDC50_N"/>
</dbReference>
<feature type="compositionally biased region" description="Basic and acidic residues" evidence="3">
    <location>
        <begin position="198"/>
        <end position="207"/>
    </location>
</feature>
<proteinExistence type="predicted"/>
<organism evidence="5 6">
    <name type="scientific">Angiostrongylus cantonensis</name>
    <name type="common">Rat lungworm</name>
    <dbReference type="NCBI Taxonomy" id="6313"/>
    <lineage>
        <taxon>Eukaryota</taxon>
        <taxon>Metazoa</taxon>
        <taxon>Ecdysozoa</taxon>
        <taxon>Nematoda</taxon>
        <taxon>Chromadorea</taxon>
        <taxon>Rhabditida</taxon>
        <taxon>Rhabditina</taxon>
        <taxon>Rhabditomorpha</taxon>
        <taxon>Strongyloidea</taxon>
        <taxon>Metastrongylidae</taxon>
        <taxon>Angiostrongylus</taxon>
    </lineage>
</organism>
<reference evidence="6" key="2">
    <citation type="submission" date="2017-02" db="UniProtKB">
        <authorList>
            <consortium name="WormBaseParasite"/>
        </authorList>
    </citation>
    <scope>IDENTIFICATION</scope>
</reference>
<dbReference type="Pfam" id="PF15295">
    <property type="entry name" value="CCDC50_N"/>
    <property type="match status" value="1"/>
</dbReference>